<dbReference type="UniPathway" id="UPA00989"/>
<dbReference type="RefSeq" id="WP_106565617.1">
    <property type="nucleotide sequence ID" value="NZ_PYGF01000001.1"/>
</dbReference>
<evidence type="ECO:0000313" key="8">
    <source>
        <dbReference type="EMBL" id="PSL07542.1"/>
    </source>
</evidence>
<feature type="binding site" evidence="7">
    <location>
        <position position="157"/>
    </location>
    <ligand>
        <name>substrate</name>
    </ligand>
</feature>
<name>A0A2P8EDI1_9BACT</name>
<dbReference type="Pfam" id="PF02390">
    <property type="entry name" value="Methyltransf_4"/>
    <property type="match status" value="1"/>
</dbReference>
<dbReference type="NCBIfam" id="TIGR00091">
    <property type="entry name" value="tRNA (guanosine(46)-N7)-methyltransferase TrmB"/>
    <property type="match status" value="1"/>
</dbReference>
<dbReference type="NCBIfam" id="NF001080">
    <property type="entry name" value="PRK00121.2-2"/>
    <property type="match status" value="1"/>
</dbReference>
<evidence type="ECO:0000256" key="5">
    <source>
        <dbReference type="ARBA" id="ARBA00022691"/>
    </source>
</evidence>
<evidence type="ECO:0000256" key="7">
    <source>
        <dbReference type="HAMAP-Rule" id="MF_01057"/>
    </source>
</evidence>
<dbReference type="EC" id="2.1.1.33" evidence="7"/>
<dbReference type="AlphaFoldDB" id="A0A2P8EDI1"/>
<keyword evidence="9" id="KW-1185">Reference proteome</keyword>
<dbReference type="PANTHER" id="PTHR23417:SF14">
    <property type="entry name" value="PENTACOTRIPEPTIDE-REPEAT REGION OF PRORP DOMAIN-CONTAINING PROTEIN"/>
    <property type="match status" value="1"/>
</dbReference>
<dbReference type="GO" id="GO:0008176">
    <property type="term" value="F:tRNA (guanine(46)-N7)-methyltransferase activity"/>
    <property type="evidence" value="ECO:0007669"/>
    <property type="project" value="UniProtKB-UniRule"/>
</dbReference>
<evidence type="ECO:0000256" key="1">
    <source>
        <dbReference type="ARBA" id="ARBA00000142"/>
    </source>
</evidence>
<feature type="binding site" evidence="7">
    <location>
        <begin position="198"/>
        <end position="201"/>
    </location>
    <ligand>
        <name>substrate</name>
    </ligand>
</feature>
<comment type="similarity">
    <text evidence="7">Belongs to the class I-like SAM-binding methyltransferase superfamily. TrmB family.</text>
</comment>
<dbReference type="Gene3D" id="3.40.50.150">
    <property type="entry name" value="Vaccinia Virus protein VP39"/>
    <property type="match status" value="1"/>
</dbReference>
<keyword evidence="6 7" id="KW-0819">tRNA processing</keyword>
<keyword evidence="5 7" id="KW-0949">S-adenosyl-L-methionine</keyword>
<proteinExistence type="inferred from homology"/>
<dbReference type="OrthoDB" id="9802090at2"/>
<sequence length="226" mass="26340">MSRKKLQRFKENEENRNVVQPGKEIFEKIKGQWNNFQFGNNHPIVVELACGRGEFTVGLAGTYPEKNFIGVDIKGARIWKGSTIAIAEGLNNVAFLRTQIQVLDKFFEKGEISELWITFPDPFPRDGDEKRRLTSPRFLDMYKPLIKGDGIVHFKTDNTGLFDYTLDIVRQREDCEIIFHTFDFYASSWKDEHHGIKTKYEKLFSEKGEKIKYLKFRFKAIGKDGD</sequence>
<dbReference type="PANTHER" id="PTHR23417">
    <property type="entry name" value="3-DEOXY-D-MANNO-OCTULOSONIC-ACID TRANSFERASE/TRNA GUANINE-N 7 - -METHYLTRANSFERASE"/>
    <property type="match status" value="1"/>
</dbReference>
<comment type="caution">
    <text evidence="7">Lacks conserved residue(s) required for the propagation of feature annotation.</text>
</comment>
<evidence type="ECO:0000256" key="4">
    <source>
        <dbReference type="ARBA" id="ARBA00022679"/>
    </source>
</evidence>
<keyword evidence="3 7" id="KW-0489">Methyltransferase</keyword>
<accession>A0A2P8EDI1</accession>
<evidence type="ECO:0000256" key="6">
    <source>
        <dbReference type="ARBA" id="ARBA00022694"/>
    </source>
</evidence>
<comment type="pathway">
    <text evidence="7">tRNA modification; N(7)-methylguanine-tRNA biosynthesis.</text>
</comment>
<gene>
    <name evidence="7" type="primary">trmB</name>
    <name evidence="8" type="ORF">CLV48_101474</name>
</gene>
<comment type="function">
    <text evidence="2 7">Catalyzes the formation of N(7)-methylguanine at position 46 (m7G46) in tRNA.</text>
</comment>
<dbReference type="Proteomes" id="UP000240708">
    <property type="component" value="Unassembled WGS sequence"/>
</dbReference>
<keyword evidence="4 7" id="KW-0808">Transferase</keyword>
<dbReference type="InterPro" id="IPR003358">
    <property type="entry name" value="tRNA_(Gua-N-7)_MeTrfase_Trmb"/>
</dbReference>
<evidence type="ECO:0000256" key="3">
    <source>
        <dbReference type="ARBA" id="ARBA00022603"/>
    </source>
</evidence>
<feature type="binding site" evidence="7">
    <location>
        <position position="72"/>
    </location>
    <ligand>
        <name>S-adenosyl-L-methionine</name>
        <dbReference type="ChEBI" id="CHEBI:59789"/>
    </ligand>
</feature>
<comment type="caution">
    <text evidence="8">The sequence shown here is derived from an EMBL/GenBank/DDBJ whole genome shotgun (WGS) entry which is preliminary data.</text>
</comment>
<organism evidence="8 9">
    <name type="scientific">Cecembia rubra</name>
    <dbReference type="NCBI Taxonomy" id="1485585"/>
    <lineage>
        <taxon>Bacteria</taxon>
        <taxon>Pseudomonadati</taxon>
        <taxon>Bacteroidota</taxon>
        <taxon>Cytophagia</taxon>
        <taxon>Cytophagales</taxon>
        <taxon>Cyclobacteriaceae</taxon>
        <taxon>Cecembia</taxon>
    </lineage>
</organism>
<dbReference type="InterPro" id="IPR055361">
    <property type="entry name" value="tRNA_methyltr_TrmB_bact"/>
</dbReference>
<dbReference type="EMBL" id="PYGF01000001">
    <property type="protein sequence ID" value="PSL07542.1"/>
    <property type="molecule type" value="Genomic_DNA"/>
</dbReference>
<dbReference type="SUPFAM" id="SSF53335">
    <property type="entry name" value="S-adenosyl-L-methionine-dependent methyltransferases"/>
    <property type="match status" value="1"/>
</dbReference>
<reference evidence="8 9" key="1">
    <citation type="submission" date="2018-03" db="EMBL/GenBank/DDBJ databases">
        <title>Genomic Encyclopedia of Archaeal and Bacterial Type Strains, Phase II (KMG-II): from individual species to whole genera.</title>
        <authorList>
            <person name="Goeker M."/>
        </authorList>
    </citation>
    <scope>NUCLEOTIDE SEQUENCE [LARGE SCALE GENOMIC DNA]</scope>
    <source>
        <strain evidence="8 9">DSM 28057</strain>
    </source>
</reference>
<dbReference type="HAMAP" id="MF_01057">
    <property type="entry name" value="tRNA_methyltr_TrmB"/>
    <property type="match status" value="1"/>
</dbReference>
<dbReference type="PROSITE" id="PS51625">
    <property type="entry name" value="SAM_MT_TRMB"/>
    <property type="match status" value="1"/>
</dbReference>
<dbReference type="InterPro" id="IPR029063">
    <property type="entry name" value="SAM-dependent_MTases_sf"/>
</dbReference>
<evidence type="ECO:0000313" key="9">
    <source>
        <dbReference type="Proteomes" id="UP000240708"/>
    </source>
</evidence>
<evidence type="ECO:0000256" key="2">
    <source>
        <dbReference type="ARBA" id="ARBA00003015"/>
    </source>
</evidence>
<feature type="binding site" evidence="7">
    <location>
        <position position="121"/>
    </location>
    <ligand>
        <name>S-adenosyl-L-methionine</name>
        <dbReference type="ChEBI" id="CHEBI:59789"/>
    </ligand>
</feature>
<feature type="binding site" evidence="7">
    <location>
        <position position="47"/>
    </location>
    <ligand>
        <name>S-adenosyl-L-methionine</name>
        <dbReference type="ChEBI" id="CHEBI:59789"/>
    </ligand>
</feature>
<protein>
    <recommendedName>
        <fullName evidence="7">tRNA (guanine-N(7)-)-methyltransferase</fullName>
        <ecNumber evidence="7">2.1.1.33</ecNumber>
    </recommendedName>
    <alternativeName>
        <fullName evidence="7">tRNA (guanine(46)-N(7))-methyltransferase</fullName>
    </alternativeName>
    <alternativeName>
        <fullName evidence="7">tRNA(m7G46)-methyltransferase</fullName>
    </alternativeName>
</protein>
<comment type="catalytic activity">
    <reaction evidence="1 7">
        <text>guanosine(46) in tRNA + S-adenosyl-L-methionine = N(7)-methylguanosine(46) in tRNA + S-adenosyl-L-homocysteine</text>
        <dbReference type="Rhea" id="RHEA:42708"/>
        <dbReference type="Rhea" id="RHEA-COMP:10188"/>
        <dbReference type="Rhea" id="RHEA-COMP:10189"/>
        <dbReference type="ChEBI" id="CHEBI:57856"/>
        <dbReference type="ChEBI" id="CHEBI:59789"/>
        <dbReference type="ChEBI" id="CHEBI:74269"/>
        <dbReference type="ChEBI" id="CHEBI:74480"/>
        <dbReference type="EC" id="2.1.1.33"/>
    </reaction>
</comment>
<dbReference type="GO" id="GO:0043527">
    <property type="term" value="C:tRNA methyltransferase complex"/>
    <property type="evidence" value="ECO:0007669"/>
    <property type="project" value="TreeGrafter"/>
</dbReference>